<feature type="domain" description="Formyl transferase C-terminal" evidence="6">
    <location>
        <begin position="149"/>
        <end position="238"/>
    </location>
</feature>
<evidence type="ECO:0000259" key="6">
    <source>
        <dbReference type="Pfam" id="PF02911"/>
    </source>
</evidence>
<dbReference type="EC" id="2.1.2.9" evidence="2"/>
<dbReference type="GO" id="GO:0005829">
    <property type="term" value="C:cytosol"/>
    <property type="evidence" value="ECO:0007669"/>
    <property type="project" value="TreeGrafter"/>
</dbReference>
<feature type="domain" description="Formyl transferase N-terminal" evidence="5">
    <location>
        <begin position="35"/>
        <end position="130"/>
    </location>
</feature>
<dbReference type="InterPro" id="IPR011034">
    <property type="entry name" value="Formyl_transferase-like_C_sf"/>
</dbReference>
<dbReference type="CDD" id="cd08704">
    <property type="entry name" value="Met_tRNA_FMT_C"/>
    <property type="match status" value="1"/>
</dbReference>
<evidence type="ECO:0000256" key="4">
    <source>
        <dbReference type="ARBA" id="ARBA00022917"/>
    </source>
</evidence>
<evidence type="ECO:0000256" key="1">
    <source>
        <dbReference type="ARBA" id="ARBA00010699"/>
    </source>
</evidence>
<dbReference type="GO" id="GO:0004479">
    <property type="term" value="F:methionyl-tRNA formyltransferase activity"/>
    <property type="evidence" value="ECO:0007669"/>
    <property type="project" value="UniProtKB-EC"/>
</dbReference>
<comment type="similarity">
    <text evidence="1">Belongs to the Fmt family.</text>
</comment>
<dbReference type="InterPro" id="IPR041711">
    <property type="entry name" value="Met-tRNA-FMT_N"/>
</dbReference>
<dbReference type="EMBL" id="CAEZUL010000006">
    <property type="protein sequence ID" value="CAB4590298.1"/>
    <property type="molecule type" value="Genomic_DNA"/>
</dbReference>
<gene>
    <name evidence="7" type="ORF">UFOPK1808_00113</name>
</gene>
<accession>A0A6J6G049</accession>
<dbReference type="InterPro" id="IPR005793">
    <property type="entry name" value="Formyl_trans_C"/>
</dbReference>
<dbReference type="InterPro" id="IPR002376">
    <property type="entry name" value="Formyl_transf_N"/>
</dbReference>
<proteinExistence type="inferred from homology"/>
<keyword evidence="4" id="KW-0648">Protein biosynthesis</keyword>
<protein>
    <recommendedName>
        <fullName evidence="2">methionyl-tRNA formyltransferase</fullName>
        <ecNumber evidence="2">2.1.2.9</ecNumber>
    </recommendedName>
</protein>
<evidence type="ECO:0000256" key="3">
    <source>
        <dbReference type="ARBA" id="ARBA00022679"/>
    </source>
</evidence>
<reference evidence="7" key="1">
    <citation type="submission" date="2020-05" db="EMBL/GenBank/DDBJ databases">
        <authorList>
            <person name="Chiriac C."/>
            <person name="Salcher M."/>
            <person name="Ghai R."/>
            <person name="Kavagutti S V."/>
        </authorList>
    </citation>
    <scope>NUCLEOTIDE SEQUENCE</scope>
</reference>
<evidence type="ECO:0000313" key="7">
    <source>
        <dbReference type="EMBL" id="CAB4590298.1"/>
    </source>
</evidence>
<dbReference type="PANTHER" id="PTHR11138">
    <property type="entry name" value="METHIONYL-TRNA FORMYLTRANSFERASE"/>
    <property type="match status" value="1"/>
</dbReference>
<dbReference type="Gene3D" id="3.40.50.12230">
    <property type="match status" value="1"/>
</dbReference>
<keyword evidence="3" id="KW-0808">Transferase</keyword>
<organism evidence="7">
    <name type="scientific">freshwater metagenome</name>
    <dbReference type="NCBI Taxonomy" id="449393"/>
    <lineage>
        <taxon>unclassified sequences</taxon>
        <taxon>metagenomes</taxon>
        <taxon>ecological metagenomes</taxon>
    </lineage>
</organism>
<dbReference type="AlphaFoldDB" id="A0A6J6G049"/>
<sequence length="247" mass="26538">MSASPVKAVAIEYGIDVSYDLGWISANESRGLLGIVVAYGRIIPESMLNKTPMINVHFSLLPRWRGAAPVERAILAGDTHTGVCIMEVEPTLDTGDVYARREMELTDAHTSDSLTKDLARLGGDLLVDVLRNGLQVPTPQDGATTYAHKLSSEEGRIDWNSLSVEVSRHVRALRAFTVVDGQRVRVLEVEVLTPSSATVPGEIAPDASVDTADGAVRLVMVHPEGKGPMTGAAWLRGKGFDAPLICE</sequence>
<evidence type="ECO:0000259" key="5">
    <source>
        <dbReference type="Pfam" id="PF00551"/>
    </source>
</evidence>
<dbReference type="CDD" id="cd08646">
    <property type="entry name" value="FMT_core_Met-tRNA-FMT_N"/>
    <property type="match status" value="1"/>
</dbReference>
<dbReference type="InterPro" id="IPR036477">
    <property type="entry name" value="Formyl_transf_N_sf"/>
</dbReference>
<name>A0A6J6G049_9ZZZZ</name>
<evidence type="ECO:0000256" key="2">
    <source>
        <dbReference type="ARBA" id="ARBA00012261"/>
    </source>
</evidence>
<dbReference type="SUPFAM" id="SSF53328">
    <property type="entry name" value="Formyltransferase"/>
    <property type="match status" value="1"/>
</dbReference>
<dbReference type="PANTHER" id="PTHR11138:SF5">
    <property type="entry name" value="METHIONYL-TRNA FORMYLTRANSFERASE, MITOCHONDRIAL"/>
    <property type="match status" value="1"/>
</dbReference>
<dbReference type="SUPFAM" id="SSF50486">
    <property type="entry name" value="FMT C-terminal domain-like"/>
    <property type="match status" value="1"/>
</dbReference>
<dbReference type="Pfam" id="PF00551">
    <property type="entry name" value="Formyl_trans_N"/>
    <property type="match status" value="1"/>
</dbReference>
<dbReference type="InterPro" id="IPR044135">
    <property type="entry name" value="Met-tRNA-FMT_C"/>
</dbReference>
<dbReference type="Pfam" id="PF02911">
    <property type="entry name" value="Formyl_trans_C"/>
    <property type="match status" value="1"/>
</dbReference>